<feature type="region of interest" description="Disordered" evidence="1">
    <location>
        <begin position="113"/>
        <end position="134"/>
    </location>
</feature>
<dbReference type="HOGENOM" id="CLU_1408858_0_0_1"/>
<keyword evidence="3" id="KW-1185">Reference proteome</keyword>
<dbReference type="AlphaFoldDB" id="A0A067T2K4"/>
<reference evidence="3" key="1">
    <citation type="journal article" date="2014" name="Proc. Natl. Acad. Sci. U.S.A.">
        <title>Extensive sampling of basidiomycete genomes demonstrates inadequacy of the white-rot/brown-rot paradigm for wood decay fungi.</title>
        <authorList>
            <person name="Riley R."/>
            <person name="Salamov A.A."/>
            <person name="Brown D.W."/>
            <person name="Nagy L.G."/>
            <person name="Floudas D."/>
            <person name="Held B.W."/>
            <person name="Levasseur A."/>
            <person name="Lombard V."/>
            <person name="Morin E."/>
            <person name="Otillar R."/>
            <person name="Lindquist E.A."/>
            <person name="Sun H."/>
            <person name="LaButti K.M."/>
            <person name="Schmutz J."/>
            <person name="Jabbour D."/>
            <person name="Luo H."/>
            <person name="Baker S.E."/>
            <person name="Pisabarro A.G."/>
            <person name="Walton J.D."/>
            <person name="Blanchette R.A."/>
            <person name="Henrissat B."/>
            <person name="Martin F."/>
            <person name="Cullen D."/>
            <person name="Hibbett D.S."/>
            <person name="Grigoriev I.V."/>
        </authorList>
    </citation>
    <scope>NUCLEOTIDE SEQUENCE [LARGE SCALE GENOMIC DNA]</scope>
    <source>
        <strain evidence="3">CBS 339.88</strain>
    </source>
</reference>
<sequence length="193" mass="21529">MCTPIFHNESTVSNLNQTRIKRTTWKVSLKLSLLLISEKYFLNLAYFSSFSILAHVSFLFPSSNLPMSFPRVASTRAKNGVTAASAMRPSPTANLSAGCQRSTVNRGRRRMLAPVSTPPMTPRGSRHVTEKTSGCHVRRVEAHARCPHVGEEPASASTTMDMIDTTPPRRPRHTSNVDVDRENSAKWPLLQRR</sequence>
<protein>
    <submittedName>
        <fullName evidence="2">Uncharacterized protein</fullName>
    </submittedName>
</protein>
<dbReference type="EMBL" id="KL142378">
    <property type="protein sequence ID" value="KDR76537.1"/>
    <property type="molecule type" value="Genomic_DNA"/>
</dbReference>
<accession>A0A067T2K4</accession>
<gene>
    <name evidence="2" type="ORF">GALMADRAFT_449778</name>
</gene>
<name>A0A067T2K4_GALM3</name>
<evidence type="ECO:0000313" key="3">
    <source>
        <dbReference type="Proteomes" id="UP000027222"/>
    </source>
</evidence>
<feature type="region of interest" description="Disordered" evidence="1">
    <location>
        <begin position="146"/>
        <end position="193"/>
    </location>
</feature>
<evidence type="ECO:0000256" key="1">
    <source>
        <dbReference type="SAM" id="MobiDB-lite"/>
    </source>
</evidence>
<proteinExistence type="predicted"/>
<evidence type="ECO:0000313" key="2">
    <source>
        <dbReference type="EMBL" id="KDR76537.1"/>
    </source>
</evidence>
<organism evidence="2 3">
    <name type="scientific">Galerina marginata (strain CBS 339.88)</name>
    <dbReference type="NCBI Taxonomy" id="685588"/>
    <lineage>
        <taxon>Eukaryota</taxon>
        <taxon>Fungi</taxon>
        <taxon>Dikarya</taxon>
        <taxon>Basidiomycota</taxon>
        <taxon>Agaricomycotina</taxon>
        <taxon>Agaricomycetes</taxon>
        <taxon>Agaricomycetidae</taxon>
        <taxon>Agaricales</taxon>
        <taxon>Agaricineae</taxon>
        <taxon>Strophariaceae</taxon>
        <taxon>Galerina</taxon>
    </lineage>
</organism>
<dbReference type="Proteomes" id="UP000027222">
    <property type="component" value="Unassembled WGS sequence"/>
</dbReference>